<proteinExistence type="predicted"/>
<name>A0A133KSE2_BIFBI</name>
<dbReference type="SUPFAM" id="SSF49785">
    <property type="entry name" value="Galactose-binding domain-like"/>
    <property type="match status" value="1"/>
</dbReference>
<dbReference type="AlphaFoldDB" id="A0A133KSE2"/>
<dbReference type="GeneID" id="93092009"/>
<comment type="caution">
    <text evidence="1">The sequence shown here is derived from an EMBL/GenBank/DDBJ whole genome shotgun (WGS) entry which is preliminary data.</text>
</comment>
<dbReference type="PATRIC" id="fig|1681.53.peg.320"/>
<gene>
    <name evidence="1" type="ORF">HMPREF3196_00332</name>
</gene>
<reference evidence="1 2" key="1">
    <citation type="submission" date="2016-01" db="EMBL/GenBank/DDBJ databases">
        <authorList>
            <person name="Oliw E.H."/>
        </authorList>
    </citation>
    <scope>NUCLEOTIDE SEQUENCE [LARGE SCALE GENOMIC DNA]</scope>
    <source>
        <strain evidence="1 2">MJR8628B</strain>
    </source>
</reference>
<sequence length="185" mass="20769">MISASREIHSINLYRNGYENALNTFKRIKVEVSSNEDFSDANVLFGTADVEETAATKLAAQTINLTTPVTARYVRIWQKGHCIQNTNSSWKGYGNGVGLREIEVIAKLKDGETLPDAQETRNIALGKLPYVYGLDPTNIAAISDGKQDDNYAVHNSTGERWLQFEYKNRYRIHEGSSRAPIRWSA</sequence>
<dbReference type="Gene3D" id="2.60.120.260">
    <property type="entry name" value="Galactose-binding domain-like"/>
    <property type="match status" value="1"/>
</dbReference>
<evidence type="ECO:0000313" key="2">
    <source>
        <dbReference type="Proteomes" id="UP000070092"/>
    </source>
</evidence>
<dbReference type="InterPro" id="IPR008979">
    <property type="entry name" value="Galactose-bd-like_sf"/>
</dbReference>
<dbReference type="Proteomes" id="UP000070092">
    <property type="component" value="Unassembled WGS sequence"/>
</dbReference>
<accession>A0A133KSE2</accession>
<protein>
    <submittedName>
        <fullName evidence="1">Uncharacterized protein</fullName>
    </submittedName>
</protein>
<dbReference type="EMBL" id="LRPO01000013">
    <property type="protein sequence ID" value="KWZ82474.1"/>
    <property type="molecule type" value="Genomic_DNA"/>
</dbReference>
<organism evidence="1 2">
    <name type="scientific">Bifidobacterium bifidum</name>
    <dbReference type="NCBI Taxonomy" id="1681"/>
    <lineage>
        <taxon>Bacteria</taxon>
        <taxon>Bacillati</taxon>
        <taxon>Actinomycetota</taxon>
        <taxon>Actinomycetes</taxon>
        <taxon>Bifidobacteriales</taxon>
        <taxon>Bifidobacteriaceae</taxon>
        <taxon>Bifidobacterium</taxon>
    </lineage>
</organism>
<evidence type="ECO:0000313" key="1">
    <source>
        <dbReference type="EMBL" id="KWZ82474.1"/>
    </source>
</evidence>
<dbReference type="RefSeq" id="WP_022173978.1">
    <property type="nucleotide sequence ID" value="NZ_AP031420.1"/>
</dbReference>